<gene>
    <name evidence="1" type="ORF">QOZ98_000741</name>
</gene>
<dbReference type="Proteomes" id="UP001241988">
    <property type="component" value="Unassembled WGS sequence"/>
</dbReference>
<keyword evidence="2" id="KW-1185">Reference proteome</keyword>
<reference evidence="1 2" key="1">
    <citation type="submission" date="2023-07" db="EMBL/GenBank/DDBJ databases">
        <title>Genomic Encyclopedia of Type Strains, Phase IV (KMG-IV): sequencing the most valuable type-strain genomes for metagenomic binning, comparative biology and taxonomic classification.</title>
        <authorList>
            <person name="Goeker M."/>
        </authorList>
    </citation>
    <scope>NUCLEOTIDE SEQUENCE [LARGE SCALE GENOMIC DNA]</scope>
    <source>
        <strain evidence="1 2">DSM 16419</strain>
    </source>
</reference>
<organism evidence="1 2">
    <name type="scientific">Planomicrobium stackebrandtii</name>
    <dbReference type="NCBI Taxonomy" id="253160"/>
    <lineage>
        <taxon>Bacteria</taxon>
        <taxon>Bacillati</taxon>
        <taxon>Bacillota</taxon>
        <taxon>Bacilli</taxon>
        <taxon>Bacillales</taxon>
        <taxon>Caryophanaceae</taxon>
        <taxon>Planomicrobium</taxon>
    </lineage>
</organism>
<evidence type="ECO:0000313" key="1">
    <source>
        <dbReference type="EMBL" id="MDQ0427915.1"/>
    </source>
</evidence>
<sequence length="101" mass="11682">MDTRKSYTYETKKQAVELYFEGLSTREVADRLEIQNPSSIRYWSGLVKEAKSFDVLREKRRGPREAGSGAPKTELEVTKAKLERAELEIMYLKKLIALRKG</sequence>
<protein>
    <submittedName>
        <fullName evidence="1">Transposase-like protein</fullName>
    </submittedName>
</protein>
<evidence type="ECO:0000313" key="2">
    <source>
        <dbReference type="Proteomes" id="UP001241988"/>
    </source>
</evidence>
<dbReference type="InterPro" id="IPR009057">
    <property type="entry name" value="Homeodomain-like_sf"/>
</dbReference>
<dbReference type="Pfam" id="PF01527">
    <property type="entry name" value="HTH_Tnp_1"/>
    <property type="match status" value="1"/>
</dbReference>
<accession>A0ABU0GTI8</accession>
<dbReference type="RefSeq" id="WP_308786153.1">
    <property type="nucleotide sequence ID" value="NZ_JAUSWB010000002.1"/>
</dbReference>
<dbReference type="EMBL" id="JAUSWB010000002">
    <property type="protein sequence ID" value="MDQ0427915.1"/>
    <property type="molecule type" value="Genomic_DNA"/>
</dbReference>
<comment type="caution">
    <text evidence="1">The sequence shown here is derived from an EMBL/GenBank/DDBJ whole genome shotgun (WGS) entry which is preliminary data.</text>
</comment>
<name>A0ABU0GTI8_9BACL</name>
<proteinExistence type="predicted"/>
<dbReference type="InterPro" id="IPR002514">
    <property type="entry name" value="Transposase_8"/>
</dbReference>
<dbReference type="SUPFAM" id="SSF46689">
    <property type="entry name" value="Homeodomain-like"/>
    <property type="match status" value="1"/>
</dbReference>